<evidence type="ECO:0000256" key="9">
    <source>
        <dbReference type="ARBA" id="ARBA00023002"/>
    </source>
</evidence>
<dbReference type="EMBL" id="KN818248">
    <property type="protein sequence ID" value="KIL64555.1"/>
    <property type="molecule type" value="Genomic_DNA"/>
</dbReference>
<dbReference type="InterPro" id="IPR050364">
    <property type="entry name" value="Cytochrome_P450_fung"/>
</dbReference>
<dbReference type="GO" id="GO:0016705">
    <property type="term" value="F:oxidoreductase activity, acting on paired donors, with incorporation or reduction of molecular oxygen"/>
    <property type="evidence" value="ECO:0007669"/>
    <property type="project" value="InterPro"/>
</dbReference>
<accession>A0A0C2SMX0</accession>
<dbReference type="GO" id="GO:0004497">
    <property type="term" value="F:monooxygenase activity"/>
    <property type="evidence" value="ECO:0007669"/>
    <property type="project" value="UniProtKB-KW"/>
</dbReference>
<evidence type="ECO:0008006" key="18">
    <source>
        <dbReference type="Google" id="ProtNLM"/>
    </source>
</evidence>
<organism evidence="16 17">
    <name type="scientific">Amanita muscaria (strain Koide BX008)</name>
    <dbReference type="NCBI Taxonomy" id="946122"/>
    <lineage>
        <taxon>Eukaryota</taxon>
        <taxon>Fungi</taxon>
        <taxon>Dikarya</taxon>
        <taxon>Basidiomycota</taxon>
        <taxon>Agaricomycotina</taxon>
        <taxon>Agaricomycetes</taxon>
        <taxon>Agaricomycetidae</taxon>
        <taxon>Agaricales</taxon>
        <taxon>Pluteineae</taxon>
        <taxon>Amanitaceae</taxon>
        <taxon>Amanita</taxon>
    </lineage>
</organism>
<keyword evidence="11 15" id="KW-0503">Monooxygenase</keyword>
<dbReference type="Gene3D" id="1.10.630.10">
    <property type="entry name" value="Cytochrome P450"/>
    <property type="match status" value="1"/>
</dbReference>
<gene>
    <name evidence="16" type="ORF">M378DRAFT_186672</name>
</gene>
<dbReference type="GO" id="GO:0020037">
    <property type="term" value="F:heme binding"/>
    <property type="evidence" value="ECO:0007669"/>
    <property type="project" value="InterPro"/>
</dbReference>
<dbReference type="Proteomes" id="UP000054549">
    <property type="component" value="Unassembled WGS sequence"/>
</dbReference>
<evidence type="ECO:0000256" key="6">
    <source>
        <dbReference type="ARBA" id="ARBA00022692"/>
    </source>
</evidence>
<dbReference type="OrthoDB" id="2789670at2759"/>
<keyword evidence="12" id="KW-0472">Membrane</keyword>
<comment type="subcellular location">
    <subcellularLocation>
        <location evidence="2">Membrane</location>
        <topology evidence="2">Single-pass membrane protein</topology>
    </subcellularLocation>
</comment>
<evidence type="ECO:0000256" key="10">
    <source>
        <dbReference type="ARBA" id="ARBA00023004"/>
    </source>
</evidence>
<evidence type="ECO:0000256" key="14">
    <source>
        <dbReference type="PIRSR" id="PIRSR602401-1"/>
    </source>
</evidence>
<dbReference type="GO" id="GO:0016020">
    <property type="term" value="C:membrane"/>
    <property type="evidence" value="ECO:0007669"/>
    <property type="project" value="UniProtKB-SubCell"/>
</dbReference>
<evidence type="ECO:0000256" key="3">
    <source>
        <dbReference type="ARBA" id="ARBA00005179"/>
    </source>
</evidence>
<dbReference type="PANTHER" id="PTHR46300">
    <property type="entry name" value="P450, PUTATIVE (EUROFUNG)-RELATED-RELATED"/>
    <property type="match status" value="1"/>
</dbReference>
<evidence type="ECO:0000256" key="1">
    <source>
        <dbReference type="ARBA" id="ARBA00001971"/>
    </source>
</evidence>
<comment type="cofactor">
    <cofactor evidence="1 14">
        <name>heme</name>
        <dbReference type="ChEBI" id="CHEBI:30413"/>
    </cofactor>
</comment>
<evidence type="ECO:0000313" key="17">
    <source>
        <dbReference type="Proteomes" id="UP000054549"/>
    </source>
</evidence>
<dbReference type="GO" id="GO:0005506">
    <property type="term" value="F:iron ion binding"/>
    <property type="evidence" value="ECO:0007669"/>
    <property type="project" value="InterPro"/>
</dbReference>
<dbReference type="InterPro" id="IPR036396">
    <property type="entry name" value="Cyt_P450_sf"/>
</dbReference>
<evidence type="ECO:0000256" key="5">
    <source>
        <dbReference type="ARBA" id="ARBA00022617"/>
    </source>
</evidence>
<dbReference type="InParanoid" id="A0A0C2SMX0"/>
<evidence type="ECO:0000256" key="7">
    <source>
        <dbReference type="ARBA" id="ARBA00022723"/>
    </source>
</evidence>
<protein>
    <recommendedName>
        <fullName evidence="18">Cytochrome P450</fullName>
    </recommendedName>
</protein>
<evidence type="ECO:0000256" key="2">
    <source>
        <dbReference type="ARBA" id="ARBA00004167"/>
    </source>
</evidence>
<dbReference type="PANTHER" id="PTHR46300:SF2">
    <property type="entry name" value="CYTOCHROME P450 MONOOXYGENASE ALNH-RELATED"/>
    <property type="match status" value="1"/>
</dbReference>
<dbReference type="InterPro" id="IPR017972">
    <property type="entry name" value="Cyt_P450_CS"/>
</dbReference>
<evidence type="ECO:0000256" key="11">
    <source>
        <dbReference type="ARBA" id="ARBA00023033"/>
    </source>
</evidence>
<comment type="pathway">
    <text evidence="3">Secondary metabolite biosynthesis.</text>
</comment>
<keyword evidence="5 14" id="KW-0349">Heme</keyword>
<dbReference type="InterPro" id="IPR001128">
    <property type="entry name" value="Cyt_P450"/>
</dbReference>
<keyword evidence="9 15" id="KW-0560">Oxidoreductase</keyword>
<keyword evidence="13" id="KW-0325">Glycoprotein</keyword>
<feature type="binding site" description="axial binding residue" evidence="14">
    <location>
        <position position="430"/>
    </location>
    <ligand>
        <name>heme</name>
        <dbReference type="ChEBI" id="CHEBI:30413"/>
    </ligand>
    <ligandPart>
        <name>Fe</name>
        <dbReference type="ChEBI" id="CHEBI:18248"/>
    </ligandPart>
</feature>
<keyword evidence="6" id="KW-0812">Transmembrane</keyword>
<keyword evidence="7 14" id="KW-0479">Metal-binding</keyword>
<proteinExistence type="inferred from homology"/>
<dbReference type="SUPFAM" id="SSF48264">
    <property type="entry name" value="Cytochrome P450"/>
    <property type="match status" value="1"/>
</dbReference>
<sequence length="505" mass="57727">MSLLCLFLSASFLTLLIFIRRRSLSLYHYPPGPRALPFIGNVLQVPIERPEERFAQWGFHYGDVVYIRLFQQPIVILNSLQAARDILEKRGAIYSDRPRFVLFSELMGWASASTHVRYGPRFRKHRRFVNLTFNQQAASRLRPLQVKEAFTLMDGFIQTPDLFLQHFRRYAAATILKITYGREITSVDDFFVLLAERAGTLTVESGSPAATLVDYFPIIRHIPTWAPFAGFKRKALEARKAVQKMMDIPFEIVKEDLRTGRATPSYTSTLLEAHRQSDGKVDPEDEEDIKGSAGTLYAGMQTVAVLETFMLAMTRHPEILIRAQGEMDRVVGTDRLPDLDDRPSLTYLECLFNEVLRWNPPVPLGLPHRLMEDDVYKGYFIPKGSNIIANAHAILHDCPQPNEFNPDRYMVDNDLPDPKHVIFGFGRRICPGRYFADAGIWIVLANIIAIFRITPARNERDEPIIPPVSFATAFVRHCKPFPSCIEPRSENALKLYRQASAQWSN</sequence>
<dbReference type="HOGENOM" id="CLU_001570_2_3_1"/>
<comment type="similarity">
    <text evidence="4 15">Belongs to the cytochrome P450 family.</text>
</comment>
<dbReference type="STRING" id="946122.A0A0C2SMX0"/>
<dbReference type="Pfam" id="PF00067">
    <property type="entry name" value="p450"/>
    <property type="match status" value="1"/>
</dbReference>
<reference evidence="16 17" key="1">
    <citation type="submission" date="2014-04" db="EMBL/GenBank/DDBJ databases">
        <title>Evolutionary Origins and Diversification of the Mycorrhizal Mutualists.</title>
        <authorList>
            <consortium name="DOE Joint Genome Institute"/>
            <consortium name="Mycorrhizal Genomics Consortium"/>
            <person name="Kohler A."/>
            <person name="Kuo A."/>
            <person name="Nagy L.G."/>
            <person name="Floudas D."/>
            <person name="Copeland A."/>
            <person name="Barry K.W."/>
            <person name="Cichocki N."/>
            <person name="Veneault-Fourrey C."/>
            <person name="LaButti K."/>
            <person name="Lindquist E.A."/>
            <person name="Lipzen A."/>
            <person name="Lundell T."/>
            <person name="Morin E."/>
            <person name="Murat C."/>
            <person name="Riley R."/>
            <person name="Ohm R."/>
            <person name="Sun H."/>
            <person name="Tunlid A."/>
            <person name="Henrissat B."/>
            <person name="Grigoriev I.V."/>
            <person name="Hibbett D.S."/>
            <person name="Martin F."/>
        </authorList>
    </citation>
    <scope>NUCLEOTIDE SEQUENCE [LARGE SCALE GENOMIC DNA]</scope>
    <source>
        <strain evidence="16 17">Koide BX008</strain>
    </source>
</reference>
<evidence type="ECO:0000313" key="16">
    <source>
        <dbReference type="EMBL" id="KIL64555.1"/>
    </source>
</evidence>
<dbReference type="InterPro" id="IPR002401">
    <property type="entry name" value="Cyt_P450_E_grp-I"/>
</dbReference>
<evidence type="ECO:0000256" key="15">
    <source>
        <dbReference type="RuleBase" id="RU000461"/>
    </source>
</evidence>
<dbReference type="PRINTS" id="PR00463">
    <property type="entry name" value="EP450I"/>
</dbReference>
<keyword evidence="10 14" id="KW-0408">Iron</keyword>
<dbReference type="AlphaFoldDB" id="A0A0C2SMX0"/>
<evidence type="ECO:0000256" key="12">
    <source>
        <dbReference type="ARBA" id="ARBA00023136"/>
    </source>
</evidence>
<keyword evidence="8" id="KW-1133">Transmembrane helix</keyword>
<dbReference type="PROSITE" id="PS00086">
    <property type="entry name" value="CYTOCHROME_P450"/>
    <property type="match status" value="1"/>
</dbReference>
<dbReference type="CDD" id="cd11065">
    <property type="entry name" value="CYP64-like"/>
    <property type="match status" value="1"/>
</dbReference>
<evidence type="ECO:0000256" key="13">
    <source>
        <dbReference type="ARBA" id="ARBA00023180"/>
    </source>
</evidence>
<keyword evidence="17" id="KW-1185">Reference proteome</keyword>
<evidence type="ECO:0000256" key="4">
    <source>
        <dbReference type="ARBA" id="ARBA00010617"/>
    </source>
</evidence>
<name>A0A0C2SMX0_AMAMK</name>
<evidence type="ECO:0000256" key="8">
    <source>
        <dbReference type="ARBA" id="ARBA00022989"/>
    </source>
</evidence>